<name>A0A6A4GII4_9AGAR</name>
<evidence type="ECO:0000313" key="2">
    <source>
        <dbReference type="EMBL" id="KAE9385391.1"/>
    </source>
</evidence>
<gene>
    <name evidence="2" type="ORF">BT96DRAFT_1007086</name>
</gene>
<feature type="region of interest" description="Disordered" evidence="1">
    <location>
        <begin position="1"/>
        <end position="44"/>
    </location>
</feature>
<feature type="compositionally biased region" description="Basic and acidic residues" evidence="1">
    <location>
        <begin position="180"/>
        <end position="205"/>
    </location>
</feature>
<organism evidence="2 3">
    <name type="scientific">Gymnopus androsaceus JB14</name>
    <dbReference type="NCBI Taxonomy" id="1447944"/>
    <lineage>
        <taxon>Eukaryota</taxon>
        <taxon>Fungi</taxon>
        <taxon>Dikarya</taxon>
        <taxon>Basidiomycota</taxon>
        <taxon>Agaricomycotina</taxon>
        <taxon>Agaricomycetes</taxon>
        <taxon>Agaricomycetidae</taxon>
        <taxon>Agaricales</taxon>
        <taxon>Marasmiineae</taxon>
        <taxon>Omphalotaceae</taxon>
        <taxon>Gymnopus</taxon>
    </lineage>
</organism>
<accession>A0A6A4GII4</accession>
<protein>
    <submittedName>
        <fullName evidence="2">Uncharacterized protein</fullName>
    </submittedName>
</protein>
<feature type="region of interest" description="Disordered" evidence="1">
    <location>
        <begin position="109"/>
        <end position="128"/>
    </location>
</feature>
<proteinExistence type="predicted"/>
<evidence type="ECO:0000256" key="1">
    <source>
        <dbReference type="SAM" id="MobiDB-lite"/>
    </source>
</evidence>
<sequence length="497" mass="53895">MPPRPAACHSRGSDNTAPTINPPQADTPVNPINPANQTLASASVAPLHAGNGMALWGKRDPHPAAPPKLTCAIAATKTALEPPPVANETQNKIIIPPAVIKKNSQLAVNESQGSASVKRNKAKRKQDEVKAIEVAQEVPTTVVSNPDDGDEDYEVDIKAGLNDSSEEEPPVKKPRARKPQKGELRVLVLGKRDSDEHAESGRVEISEPPTKKPRKTLQGLRLGWKSGDTTPSKPPTHSTSQQLDADSNTSIEFDFGGFGDDDEGNEHLRMLNNPSKPLKVKSIAAVVQTPSILKVEPTTSVAGLVNPTNKRRKDIRLKDLPKDFSGCIEAWTSPTATEIADLWDSTMPSGIHNRFSELNAGKAIEVLVQDKLTTWRNSIGKAALKTLKKIFSDESLTTADQCKAYIAQQMTGMYRSYVYYYSHVIGEGQNVQYVGPFQLYIISRTLAEHLKAIDSIPTDERIADRPTGALVLAILAAHHALTFYSTGCEIVPSAKRG</sequence>
<reference evidence="2" key="1">
    <citation type="journal article" date="2019" name="Environ. Microbiol.">
        <title>Fungal ecological strategies reflected in gene transcription - a case study of two litter decomposers.</title>
        <authorList>
            <person name="Barbi F."/>
            <person name="Kohler A."/>
            <person name="Barry K."/>
            <person name="Baskaran P."/>
            <person name="Daum C."/>
            <person name="Fauchery L."/>
            <person name="Ihrmark K."/>
            <person name="Kuo A."/>
            <person name="LaButti K."/>
            <person name="Lipzen A."/>
            <person name="Morin E."/>
            <person name="Grigoriev I.V."/>
            <person name="Henrissat B."/>
            <person name="Lindahl B."/>
            <person name="Martin F."/>
        </authorList>
    </citation>
    <scope>NUCLEOTIDE SEQUENCE</scope>
    <source>
        <strain evidence="2">JB14</strain>
    </source>
</reference>
<dbReference type="EMBL" id="ML769991">
    <property type="protein sequence ID" value="KAE9385391.1"/>
    <property type="molecule type" value="Genomic_DNA"/>
</dbReference>
<dbReference type="Proteomes" id="UP000799118">
    <property type="component" value="Unassembled WGS sequence"/>
</dbReference>
<feature type="compositionally biased region" description="Polar residues" evidence="1">
    <location>
        <begin position="13"/>
        <end position="24"/>
    </location>
</feature>
<dbReference type="AlphaFoldDB" id="A0A6A4GII4"/>
<keyword evidence="3" id="KW-1185">Reference proteome</keyword>
<feature type="region of interest" description="Disordered" evidence="1">
    <location>
        <begin position="136"/>
        <end position="245"/>
    </location>
</feature>
<evidence type="ECO:0000313" key="3">
    <source>
        <dbReference type="Proteomes" id="UP000799118"/>
    </source>
</evidence>
<feature type="compositionally biased region" description="Low complexity" evidence="1">
    <location>
        <begin position="229"/>
        <end position="240"/>
    </location>
</feature>